<keyword evidence="9" id="KW-0325">Glycoprotein</keyword>
<dbReference type="GO" id="GO:0035869">
    <property type="term" value="C:ciliary transition zone"/>
    <property type="evidence" value="ECO:0007669"/>
    <property type="project" value="TreeGrafter"/>
</dbReference>
<keyword evidence="8 12" id="KW-0472">Membrane</keyword>
<comment type="subcellular location">
    <subcellularLocation>
        <location evidence="1">Cell projection</location>
        <location evidence="1">Cilium membrane</location>
        <topology evidence="1">Multi-pass membrane protein</topology>
    </subcellularLocation>
</comment>
<evidence type="ECO:0000256" key="1">
    <source>
        <dbReference type="ARBA" id="ARBA00004272"/>
    </source>
</evidence>
<dbReference type="Proteomes" id="UP000008854">
    <property type="component" value="Unassembled WGS sequence"/>
</dbReference>
<keyword evidence="6 12" id="KW-1133">Transmembrane helix</keyword>
<comment type="function">
    <text evidence="11">Transmembrane component of the tectonic-like complex, a complex localized at the transition zone of primary cilia and acting as a barrier that prevents diffusion of transmembrane proteins between the cilia and plasma membranes. Required for ciliogenesis and sonic hedgehog/SHH signaling.</text>
</comment>
<evidence type="ECO:0000256" key="3">
    <source>
        <dbReference type="ARBA" id="ARBA00015087"/>
    </source>
</evidence>
<dbReference type="AlphaFoldDB" id="A0A5K4FCV1"/>
<evidence type="ECO:0000256" key="6">
    <source>
        <dbReference type="ARBA" id="ARBA00022989"/>
    </source>
</evidence>
<dbReference type="GO" id="GO:0032880">
    <property type="term" value="P:regulation of protein localization"/>
    <property type="evidence" value="ECO:0007669"/>
    <property type="project" value="TreeGrafter"/>
</dbReference>
<protein>
    <recommendedName>
        <fullName evidence="3">Transmembrane protein 231</fullName>
    </recommendedName>
</protein>
<keyword evidence="10" id="KW-0966">Cell projection</keyword>
<dbReference type="PANTHER" id="PTHR14605">
    <property type="entry name" value="CHST5 PROTEIN"/>
    <property type="match status" value="1"/>
</dbReference>
<name>A0A5K4FCV1_SCHMA</name>
<dbReference type="GO" id="GO:0060170">
    <property type="term" value="C:ciliary membrane"/>
    <property type="evidence" value="ECO:0007669"/>
    <property type="project" value="UniProtKB-SubCell"/>
</dbReference>
<dbReference type="WBParaSite" id="Smp_347210.1">
    <property type="protein sequence ID" value="Smp_347210.1"/>
    <property type="gene ID" value="Smp_347210"/>
</dbReference>
<evidence type="ECO:0000256" key="7">
    <source>
        <dbReference type="ARBA" id="ARBA00023069"/>
    </source>
</evidence>
<dbReference type="Pfam" id="PF10149">
    <property type="entry name" value="TM231"/>
    <property type="match status" value="1"/>
</dbReference>
<dbReference type="InterPro" id="IPR019306">
    <property type="entry name" value="TMEM231"/>
</dbReference>
<reference evidence="13" key="1">
    <citation type="journal article" date="2012" name="PLoS Negl. Trop. Dis.">
        <title>A systematically improved high quality genome and transcriptome of the human blood fluke Schistosoma mansoni.</title>
        <authorList>
            <person name="Protasio A.V."/>
            <person name="Tsai I.J."/>
            <person name="Babbage A."/>
            <person name="Nichol S."/>
            <person name="Hunt M."/>
            <person name="Aslett M.A."/>
            <person name="De Silva N."/>
            <person name="Velarde G.S."/>
            <person name="Anderson T.J."/>
            <person name="Clark R.C."/>
            <person name="Davidson C."/>
            <person name="Dillon G.P."/>
            <person name="Holroyd N.E."/>
            <person name="LoVerde P.T."/>
            <person name="Lloyd C."/>
            <person name="McQuillan J."/>
            <person name="Oliveira G."/>
            <person name="Otto T.D."/>
            <person name="Parker-Manuel S.J."/>
            <person name="Quail M.A."/>
            <person name="Wilson R.A."/>
            <person name="Zerlotini A."/>
            <person name="Dunne D.W."/>
            <person name="Berriman M."/>
        </authorList>
    </citation>
    <scope>NUCLEOTIDE SEQUENCE [LARGE SCALE GENOMIC DNA]</scope>
    <source>
        <strain evidence="13">Puerto Rican</strain>
    </source>
</reference>
<evidence type="ECO:0000313" key="14">
    <source>
        <dbReference type="WBParaSite" id="Smp_347210.1"/>
    </source>
</evidence>
<dbReference type="STRING" id="6183.A0A5K4FCV1"/>
<evidence type="ECO:0000256" key="11">
    <source>
        <dbReference type="ARBA" id="ARBA00024803"/>
    </source>
</evidence>
<evidence type="ECO:0000256" key="10">
    <source>
        <dbReference type="ARBA" id="ARBA00023273"/>
    </source>
</evidence>
<keyword evidence="13" id="KW-1185">Reference proteome</keyword>
<feature type="transmembrane region" description="Helical" evidence="12">
    <location>
        <begin position="247"/>
        <end position="269"/>
    </location>
</feature>
<keyword evidence="4" id="KW-1003">Cell membrane</keyword>
<accession>A0A5K4FCV1</accession>
<evidence type="ECO:0000256" key="2">
    <source>
        <dbReference type="ARBA" id="ARBA00009082"/>
    </source>
</evidence>
<dbReference type="InParanoid" id="A0A5K4FCV1"/>
<feature type="transmembrane region" description="Helical" evidence="12">
    <location>
        <begin position="12"/>
        <end position="38"/>
    </location>
</feature>
<evidence type="ECO:0000256" key="8">
    <source>
        <dbReference type="ARBA" id="ARBA00023136"/>
    </source>
</evidence>
<organism evidence="13 14">
    <name type="scientific">Schistosoma mansoni</name>
    <name type="common">Blood fluke</name>
    <dbReference type="NCBI Taxonomy" id="6183"/>
    <lineage>
        <taxon>Eukaryota</taxon>
        <taxon>Metazoa</taxon>
        <taxon>Spiralia</taxon>
        <taxon>Lophotrochozoa</taxon>
        <taxon>Platyhelminthes</taxon>
        <taxon>Trematoda</taxon>
        <taxon>Digenea</taxon>
        <taxon>Strigeidida</taxon>
        <taxon>Schistosomatoidea</taxon>
        <taxon>Schistosomatidae</taxon>
        <taxon>Schistosoma</taxon>
    </lineage>
</organism>
<dbReference type="PANTHER" id="PTHR14605:SF1">
    <property type="entry name" value="TRANSMEMBRANE PROTEIN 231"/>
    <property type="match status" value="1"/>
</dbReference>
<comment type="similarity">
    <text evidence="2">Belongs to the TMEM231 family.</text>
</comment>
<keyword evidence="5 12" id="KW-0812">Transmembrane</keyword>
<dbReference type="GO" id="GO:0060271">
    <property type="term" value="P:cilium assembly"/>
    <property type="evidence" value="ECO:0007669"/>
    <property type="project" value="TreeGrafter"/>
</dbReference>
<sequence length="295" mass="34368">MKVYKLYELRRYYAGVSSLAFAFDTFVVLIITLVPWIISYITGFMYETSYTFPEKPLVSFDGNMLLFLQKSDGLLYYGNTPHQETNHLLQSSLRLPQISFYNSKNKNPHEEEAINIYIKFPMSPSEKIISLTVVLFVDVTSLRFYNRQDKVPIFISKVFRSPTNGFLYSGDLLCFQKYSFAKTSTYYETKTIPRKIFELSSNISRSGYFLLEDRISVPIIRESLSSTFDIELSVYFSSLRISTNPGFWYTIKFAWVQYLSVGLVIFYSAEKIRGYIYDKQIVRTIVHSTIPKSLD</sequence>
<reference evidence="14" key="2">
    <citation type="submission" date="2019-11" db="UniProtKB">
        <authorList>
            <consortium name="WormBaseParasite"/>
        </authorList>
    </citation>
    <scope>IDENTIFICATION</scope>
    <source>
        <strain evidence="14">Puerto Rican</strain>
    </source>
</reference>
<evidence type="ECO:0000256" key="4">
    <source>
        <dbReference type="ARBA" id="ARBA00022475"/>
    </source>
</evidence>
<evidence type="ECO:0000313" key="13">
    <source>
        <dbReference type="Proteomes" id="UP000008854"/>
    </source>
</evidence>
<keyword evidence="7" id="KW-0969">Cilium</keyword>
<evidence type="ECO:0000256" key="5">
    <source>
        <dbReference type="ARBA" id="ARBA00022692"/>
    </source>
</evidence>
<evidence type="ECO:0000256" key="9">
    <source>
        <dbReference type="ARBA" id="ARBA00023180"/>
    </source>
</evidence>
<proteinExistence type="inferred from homology"/>
<evidence type="ECO:0000256" key="12">
    <source>
        <dbReference type="SAM" id="Phobius"/>
    </source>
</evidence>